<evidence type="ECO:0000313" key="3">
    <source>
        <dbReference type="Proteomes" id="UP001226577"/>
    </source>
</evidence>
<feature type="transmembrane region" description="Helical" evidence="1">
    <location>
        <begin position="41"/>
        <end position="63"/>
    </location>
</feature>
<dbReference type="Pfam" id="PF11384">
    <property type="entry name" value="DUF3188"/>
    <property type="match status" value="1"/>
</dbReference>
<evidence type="ECO:0000313" key="2">
    <source>
        <dbReference type="EMBL" id="MDP9890385.1"/>
    </source>
</evidence>
<dbReference type="RefSeq" id="WP_236803137.1">
    <property type="nucleotide sequence ID" value="NZ_JAUSRE010000027.1"/>
</dbReference>
<organism evidence="2 3">
    <name type="scientific">Pseudarthrobacter enclensis</name>
    <dbReference type="NCBI Taxonomy" id="993070"/>
    <lineage>
        <taxon>Bacteria</taxon>
        <taxon>Bacillati</taxon>
        <taxon>Actinomycetota</taxon>
        <taxon>Actinomycetes</taxon>
        <taxon>Micrococcales</taxon>
        <taxon>Micrococcaceae</taxon>
        <taxon>Pseudarthrobacter</taxon>
    </lineage>
</organism>
<protein>
    <recommendedName>
        <fullName evidence="4">DUF3188 domain-containing protein</fullName>
    </recommendedName>
</protein>
<accession>A0ABT9RYQ9</accession>
<dbReference type="Proteomes" id="UP001226577">
    <property type="component" value="Unassembled WGS sequence"/>
</dbReference>
<dbReference type="EMBL" id="JAUSRE010000027">
    <property type="protein sequence ID" value="MDP9890385.1"/>
    <property type="molecule type" value="Genomic_DNA"/>
</dbReference>
<keyword evidence="1" id="KW-1133">Transmembrane helix</keyword>
<reference evidence="2 3" key="1">
    <citation type="submission" date="2023-07" db="EMBL/GenBank/DDBJ databases">
        <title>Sorghum-associated microbial communities from plants grown in Nebraska, USA.</title>
        <authorList>
            <person name="Schachtman D."/>
        </authorList>
    </citation>
    <scope>NUCLEOTIDE SEQUENCE [LARGE SCALE GENOMIC DNA]</scope>
    <source>
        <strain evidence="2 3">CC222</strain>
    </source>
</reference>
<keyword evidence="1" id="KW-0812">Transmembrane</keyword>
<keyword evidence="1" id="KW-0472">Membrane</keyword>
<gene>
    <name evidence="2" type="ORF">J2X98_003999</name>
</gene>
<evidence type="ECO:0000256" key="1">
    <source>
        <dbReference type="SAM" id="Phobius"/>
    </source>
</evidence>
<feature type="transmembrane region" description="Helical" evidence="1">
    <location>
        <begin position="12"/>
        <end position="35"/>
    </location>
</feature>
<dbReference type="InterPro" id="IPR021524">
    <property type="entry name" value="DUF3188"/>
</dbReference>
<evidence type="ECO:0008006" key="4">
    <source>
        <dbReference type="Google" id="ProtNLM"/>
    </source>
</evidence>
<comment type="caution">
    <text evidence="2">The sequence shown here is derived from an EMBL/GenBank/DDBJ whole genome shotgun (WGS) entry which is preliminary data.</text>
</comment>
<sequence length="79" mass="8309">MLNEFWATAPASYKAVVFSAMALIALGIAINIFGQTAKNEALSFASLAVIGAGLLLHAAGVVIRGHQVQKRLRNSSRKG</sequence>
<keyword evidence="3" id="KW-1185">Reference proteome</keyword>
<proteinExistence type="predicted"/>
<name>A0ABT9RYQ9_9MICC</name>